<dbReference type="InterPro" id="IPR025987">
    <property type="entry name" value="GW_dom"/>
</dbReference>
<evidence type="ECO:0000256" key="2">
    <source>
        <dbReference type="SAM" id="MobiDB-lite"/>
    </source>
</evidence>
<organism evidence="5 6">
    <name type="scientific">Vagococcus hydrophili</name>
    <dbReference type="NCBI Taxonomy" id="2714947"/>
    <lineage>
        <taxon>Bacteria</taxon>
        <taxon>Bacillati</taxon>
        <taxon>Bacillota</taxon>
        <taxon>Bacilli</taxon>
        <taxon>Lactobacillales</taxon>
        <taxon>Enterococcaceae</taxon>
        <taxon>Vagococcus</taxon>
    </lineage>
</organism>
<sequence>MNKKYVSYLFVATALFFTSTPFVYAATESSVNLPKKDTTVFTESSEIETTSTFSSTEETTTESSVDSSKDKTSVSTTTEKQVSEEEIIDLNAGQKVTDYEQKVYRKDWDIWNKPYENGAKSLGISTPYYQNIVVVTREAQKGNSTYVLISSKSADQITPIGWINKSGLGNLELGQKVTPYEQRVYKKNWDIWDQPYVSGAESIANSSTYYEKNVTVTRESVSNGTKYVLIETKNGVIGWINKNAVDAVDPLYTKEGALVPNTYKFITKDDWSIWNEPYQSGSKVVKNTTEYLNEKVLITRRAKNSSGTYVKIWVYRDGGYQYKGWLNESGLSNNIPEINQMSGELIPNTYGEILKSNWDIWERPYKPGTKAVANTSNYRNQTLLFTRKAKTNYGTYYKMWAKKNGGYQYVGWIKDSGTTLLDKVEYKKSVSIPMKQVAKWNWTLWDRPYVYGAKPKSNSSTYYGQNVQIASEAKTNYGVYYELKSYGKNIGWMKKEGLNNLGNEVIVPLIQANQISSAGYAPSGCAACSAYTALHSKNKAMDKNLVWFYNNLPQHPTNPDIGQIGNPWTYLDFRAVISPIGLNNFMRSLGGDTQNITGQSMSYVKRELSLGNPVLFWGRVGLSDGTNSLTTHVMTFAGYKDGYYLVQDPAYDNGNHRRWFSEQRVNDYMAVKGRKMVVIR</sequence>
<feature type="signal peptide" evidence="3">
    <location>
        <begin position="1"/>
        <end position="25"/>
    </location>
</feature>
<keyword evidence="6" id="KW-1185">Reference proteome</keyword>
<evidence type="ECO:0000313" key="6">
    <source>
        <dbReference type="Proteomes" id="UP000501747"/>
    </source>
</evidence>
<feature type="domain" description="GW" evidence="4">
    <location>
        <begin position="426"/>
        <end position="503"/>
    </location>
</feature>
<evidence type="ECO:0000256" key="3">
    <source>
        <dbReference type="SAM" id="SignalP"/>
    </source>
</evidence>
<dbReference type="Proteomes" id="UP000501747">
    <property type="component" value="Chromosome"/>
</dbReference>
<keyword evidence="1 3" id="KW-0732">Signal</keyword>
<dbReference type="Gene3D" id="3.90.70.10">
    <property type="entry name" value="Cysteine proteinases"/>
    <property type="match status" value="1"/>
</dbReference>
<dbReference type="KEGG" id="vhy:G7082_02015"/>
<feature type="domain" description="GW" evidence="4">
    <location>
        <begin position="93"/>
        <end position="173"/>
    </location>
</feature>
<dbReference type="RefSeq" id="WP_166033502.1">
    <property type="nucleotide sequence ID" value="NZ_CP049887.1"/>
</dbReference>
<proteinExistence type="predicted"/>
<dbReference type="InterPro" id="IPR038200">
    <property type="entry name" value="GW_dom_sf"/>
</dbReference>
<dbReference type="Gene3D" id="2.30.30.170">
    <property type="match status" value="5"/>
</dbReference>
<dbReference type="Pfam" id="PF13529">
    <property type="entry name" value="Peptidase_C39_2"/>
    <property type="match status" value="1"/>
</dbReference>
<dbReference type="AlphaFoldDB" id="A0A6G8AR25"/>
<dbReference type="Pfam" id="PF13457">
    <property type="entry name" value="GW"/>
    <property type="match status" value="5"/>
</dbReference>
<dbReference type="InterPro" id="IPR039564">
    <property type="entry name" value="Peptidase_C39-like"/>
</dbReference>
<name>A0A6G8AR25_9ENTE</name>
<feature type="region of interest" description="Disordered" evidence="2">
    <location>
        <begin position="47"/>
        <end position="80"/>
    </location>
</feature>
<dbReference type="PROSITE" id="PS51780">
    <property type="entry name" value="GW"/>
    <property type="match status" value="3"/>
</dbReference>
<feature type="domain" description="GW" evidence="4">
    <location>
        <begin position="174"/>
        <end position="250"/>
    </location>
</feature>
<feature type="chain" id="PRO_5026086180" description="GW domain-containing protein" evidence="3">
    <location>
        <begin position="26"/>
        <end position="680"/>
    </location>
</feature>
<gene>
    <name evidence="5" type="ORF">G7082_02015</name>
</gene>
<dbReference type="SUPFAM" id="SSF82057">
    <property type="entry name" value="Prokaryotic SH3-related domain"/>
    <property type="match status" value="5"/>
</dbReference>
<evidence type="ECO:0000259" key="4">
    <source>
        <dbReference type="PROSITE" id="PS51780"/>
    </source>
</evidence>
<protein>
    <recommendedName>
        <fullName evidence="4">GW domain-containing protein</fullName>
    </recommendedName>
</protein>
<accession>A0A6G8AR25</accession>
<feature type="compositionally biased region" description="Low complexity" evidence="2">
    <location>
        <begin position="47"/>
        <end position="66"/>
    </location>
</feature>
<evidence type="ECO:0000256" key="1">
    <source>
        <dbReference type="ARBA" id="ARBA00022729"/>
    </source>
</evidence>
<evidence type="ECO:0000313" key="5">
    <source>
        <dbReference type="EMBL" id="QIL47392.1"/>
    </source>
</evidence>
<reference evidence="5 6" key="1">
    <citation type="submission" date="2020-03" db="EMBL/GenBank/DDBJ databases">
        <title>Vagococcus sp. nov., isolated from beetles.</title>
        <authorList>
            <person name="Hyun D.-W."/>
            <person name="Bae J.-W."/>
        </authorList>
    </citation>
    <scope>NUCLEOTIDE SEQUENCE [LARGE SCALE GENOMIC DNA]</scope>
    <source>
        <strain evidence="5 6">HDW17B</strain>
    </source>
</reference>
<dbReference type="EMBL" id="CP049887">
    <property type="protein sequence ID" value="QIL47392.1"/>
    <property type="molecule type" value="Genomic_DNA"/>
</dbReference>